<evidence type="ECO:0000313" key="1">
    <source>
        <dbReference type="EMBL" id="MPM35015.1"/>
    </source>
</evidence>
<name>A0A644Z289_9ZZZZ</name>
<reference evidence="1" key="1">
    <citation type="submission" date="2019-08" db="EMBL/GenBank/DDBJ databases">
        <authorList>
            <person name="Kucharzyk K."/>
            <person name="Murdoch R.W."/>
            <person name="Higgins S."/>
            <person name="Loffler F."/>
        </authorList>
    </citation>
    <scope>NUCLEOTIDE SEQUENCE</scope>
</reference>
<organism evidence="1">
    <name type="scientific">bioreactor metagenome</name>
    <dbReference type="NCBI Taxonomy" id="1076179"/>
    <lineage>
        <taxon>unclassified sequences</taxon>
        <taxon>metagenomes</taxon>
        <taxon>ecological metagenomes</taxon>
    </lineage>
</organism>
<proteinExistence type="predicted"/>
<accession>A0A644Z289</accession>
<sequence>MLTSFKIIPVIIPIIKPVTTLTTARYGCSGKAYSIETITIGLTADDDNQKVIVCGSGVSFFKSPDIIGTIPQSHIGIKNPATAAIKNEYHLPFDICFIIHPVDANI</sequence>
<dbReference type="AlphaFoldDB" id="A0A644Z289"/>
<gene>
    <name evidence="1" type="ORF">SDC9_81605</name>
</gene>
<comment type="caution">
    <text evidence="1">The sequence shown here is derived from an EMBL/GenBank/DDBJ whole genome shotgun (WGS) entry which is preliminary data.</text>
</comment>
<dbReference type="EMBL" id="VSSQ01007153">
    <property type="protein sequence ID" value="MPM35015.1"/>
    <property type="molecule type" value="Genomic_DNA"/>
</dbReference>
<protein>
    <submittedName>
        <fullName evidence="1">Uncharacterized protein</fullName>
    </submittedName>
</protein>